<dbReference type="EMBL" id="JAHLQO010000005">
    <property type="protein sequence ID" value="MBU5669793.1"/>
    <property type="molecule type" value="Genomic_DNA"/>
</dbReference>
<dbReference type="PANTHER" id="PTHR32347:SF14">
    <property type="entry name" value="EFFLUX SYSTEM COMPONENT YKNX-RELATED"/>
    <property type="match status" value="1"/>
</dbReference>
<evidence type="ECO:0000256" key="4">
    <source>
        <dbReference type="SAM" id="MobiDB-lite"/>
    </source>
</evidence>
<keyword evidence="2 3" id="KW-0175">Coiled coil</keyword>
<dbReference type="InterPro" id="IPR050465">
    <property type="entry name" value="UPF0194_transport"/>
</dbReference>
<sequence length="725" mass="80332">MKKFFLNAKNLIFKNKISMVIAAILAIIFLFGIFNVISSAFGRGDASTISSNQVVSLKKGDVTNAISEKGKAVPSSSVDVFAEKSLPVVNLSVKVGDEVKRGDIIGELDSSSIRQQLDSRKAQKAATDKNISSQISAAKKRLSEAISGRDSGNNQALVSAQNAVTSALDQYLLAQKNYDDYKRSLDERYNEGVVAERSSREAAAYQEEAQNLRYKQQKEDIDKNVNEAAEKRAMAIDKSRQKNSLQNEVDNLKRLSTEKGIQLKEEQERLADAQSKLSELQTNINSLTAEKEKIDSDKLQLEKEIDKLKVLLNSESDSIRRKLLEDDISNKKITKTQIENRSNEIPVKIIENQNKINNLNLDKIKNSANANINRITMEQNEIEIRMNKVSEELGNAKSDQAKYEQEAESLEKELENQSKNIETAKLELEKAREDLQADADKSLKSQKSREDQLKTLEKNVEVAKNNYDAALVTLEATKKQVDNEISSLSDNLNTTRANANNVDNVEIANLTEELDKTLIRATADGTITELNAKEGEVPTGPVAKIETVNTLRIESQVKEYDRNSIKVGTEVEITSDSVLGETFKGKVISIDPVPVKASADNKSGEVYYKTVVELDDNSTNLDKLSPGMTLRVKYILSQVKDTFKVPTDAIFERDGKKYVLALDDIGKNKYETKKIEVTSGISNDVETAISGKGLKDDLKVLTSAGGYGEGTVLKIVESQEATNEK</sequence>
<evidence type="ECO:0000256" key="1">
    <source>
        <dbReference type="ARBA" id="ARBA00004196"/>
    </source>
</evidence>
<name>A0ABS6FK02_9FIRM</name>
<feature type="compositionally biased region" description="Basic and acidic residues" evidence="4">
    <location>
        <begin position="399"/>
        <end position="418"/>
    </location>
</feature>
<evidence type="ECO:0000256" key="3">
    <source>
        <dbReference type="SAM" id="Coils"/>
    </source>
</evidence>
<evidence type="ECO:0000313" key="7">
    <source>
        <dbReference type="Proteomes" id="UP000783742"/>
    </source>
</evidence>
<dbReference type="Proteomes" id="UP000783742">
    <property type="component" value="Unassembled WGS sequence"/>
</dbReference>
<feature type="coiled-coil region" evidence="3">
    <location>
        <begin position="195"/>
        <end position="318"/>
    </location>
</feature>
<protein>
    <submittedName>
        <fullName evidence="6">HlyD family efflux transporter periplasmic adaptor subunit</fullName>
    </submittedName>
</protein>
<keyword evidence="7" id="KW-1185">Reference proteome</keyword>
<gene>
    <name evidence="6" type="ORF">KQI68_08085</name>
</gene>
<feature type="region of interest" description="Disordered" evidence="4">
    <location>
        <begin position="393"/>
        <end position="418"/>
    </location>
</feature>
<dbReference type="InterPro" id="IPR058636">
    <property type="entry name" value="Beta-barrel_YknX"/>
</dbReference>
<evidence type="ECO:0000313" key="6">
    <source>
        <dbReference type="EMBL" id="MBU5669793.1"/>
    </source>
</evidence>
<comment type="subcellular location">
    <subcellularLocation>
        <location evidence="1">Cell envelope</location>
    </subcellularLocation>
</comment>
<feature type="domain" description="YknX-like beta-barrel" evidence="5">
    <location>
        <begin position="552"/>
        <end position="632"/>
    </location>
</feature>
<evidence type="ECO:0000259" key="5">
    <source>
        <dbReference type="Pfam" id="PF25990"/>
    </source>
</evidence>
<organism evidence="6 7">
    <name type="scientific">Peptoniphilus ovalis</name>
    <dbReference type="NCBI Taxonomy" id="2841503"/>
    <lineage>
        <taxon>Bacteria</taxon>
        <taxon>Bacillati</taxon>
        <taxon>Bacillota</taxon>
        <taxon>Tissierellia</taxon>
        <taxon>Tissierellales</taxon>
        <taxon>Peptoniphilaceae</taxon>
        <taxon>Peptoniphilus</taxon>
    </lineage>
</organism>
<proteinExistence type="predicted"/>
<reference evidence="6 7" key="1">
    <citation type="submission" date="2021-06" db="EMBL/GenBank/DDBJ databases">
        <authorList>
            <person name="Sun Q."/>
            <person name="Li D."/>
        </authorList>
    </citation>
    <scope>NUCLEOTIDE SEQUENCE [LARGE SCALE GENOMIC DNA]</scope>
    <source>
        <strain evidence="6 7">MSJ-1</strain>
    </source>
</reference>
<accession>A0ABS6FK02</accession>
<comment type="caution">
    <text evidence="6">The sequence shown here is derived from an EMBL/GenBank/DDBJ whole genome shotgun (WGS) entry which is preliminary data.</text>
</comment>
<evidence type="ECO:0000256" key="2">
    <source>
        <dbReference type="ARBA" id="ARBA00023054"/>
    </source>
</evidence>
<dbReference type="RefSeq" id="WP_216549631.1">
    <property type="nucleotide sequence ID" value="NZ_JAHLQO010000005.1"/>
</dbReference>
<dbReference type="Pfam" id="PF25990">
    <property type="entry name" value="Beta-barrel_YknX"/>
    <property type="match status" value="1"/>
</dbReference>
<dbReference type="PANTHER" id="PTHR32347">
    <property type="entry name" value="EFFLUX SYSTEM COMPONENT YKNX-RELATED"/>
    <property type="match status" value="1"/>
</dbReference>